<gene>
    <name evidence="4" type="ORF">BEMITA_LOCUS13006</name>
</gene>
<evidence type="ECO:0000256" key="2">
    <source>
        <dbReference type="SAM" id="MobiDB-lite"/>
    </source>
</evidence>
<evidence type="ECO:0000313" key="5">
    <source>
        <dbReference type="Proteomes" id="UP001152759"/>
    </source>
</evidence>
<feature type="region of interest" description="Disordered" evidence="2">
    <location>
        <begin position="273"/>
        <end position="295"/>
    </location>
</feature>
<accession>A0A9P0F6S6</accession>
<name>A0A9P0F6S6_BEMTA</name>
<dbReference type="PANTHER" id="PTHR12517">
    <property type="entry name" value="VACUOLAR PROTEIN SORTING-ASSOCIATED PROTEIN 13B"/>
    <property type="match status" value="1"/>
</dbReference>
<feature type="region of interest" description="Disordered" evidence="2">
    <location>
        <begin position="2056"/>
        <end position="2077"/>
    </location>
</feature>
<feature type="compositionally biased region" description="Polar residues" evidence="2">
    <location>
        <begin position="1885"/>
        <end position="1902"/>
    </location>
</feature>
<feature type="region of interest" description="Disordered" evidence="2">
    <location>
        <begin position="3503"/>
        <end position="3529"/>
    </location>
</feature>
<feature type="region of interest" description="Disordered" evidence="2">
    <location>
        <begin position="96"/>
        <end position="116"/>
    </location>
</feature>
<dbReference type="EMBL" id="OU963869">
    <property type="protein sequence ID" value="CAH0394743.1"/>
    <property type="molecule type" value="Genomic_DNA"/>
</dbReference>
<feature type="region of interest" description="Disordered" evidence="2">
    <location>
        <begin position="1885"/>
        <end position="1911"/>
    </location>
</feature>
<dbReference type="KEGG" id="btab:109034967"/>
<feature type="region of interest" description="Disordered" evidence="2">
    <location>
        <begin position="898"/>
        <end position="932"/>
    </location>
</feature>
<feature type="compositionally biased region" description="Polar residues" evidence="2">
    <location>
        <begin position="3503"/>
        <end position="3522"/>
    </location>
</feature>
<dbReference type="PANTHER" id="PTHR12517:SF0">
    <property type="entry name" value="INTERMEMBRANE LIPID TRANSFER PROTEIN VPS13B"/>
    <property type="match status" value="1"/>
</dbReference>
<evidence type="ECO:0000259" key="3">
    <source>
        <dbReference type="Pfam" id="PF12624"/>
    </source>
</evidence>
<feature type="domain" description="Chorein N-terminal" evidence="3">
    <location>
        <begin position="5"/>
        <end position="201"/>
    </location>
</feature>
<proteinExistence type="predicted"/>
<dbReference type="InterPro" id="IPR039782">
    <property type="entry name" value="VPS13B"/>
</dbReference>
<protein>
    <recommendedName>
        <fullName evidence="3">Chorein N-terminal domain-containing protein</fullName>
    </recommendedName>
</protein>
<keyword evidence="1" id="KW-0813">Transport</keyword>
<keyword evidence="5" id="KW-1185">Reference proteome</keyword>
<organism evidence="4 5">
    <name type="scientific">Bemisia tabaci</name>
    <name type="common">Sweetpotato whitefly</name>
    <name type="synonym">Aleurodes tabaci</name>
    <dbReference type="NCBI Taxonomy" id="7038"/>
    <lineage>
        <taxon>Eukaryota</taxon>
        <taxon>Metazoa</taxon>
        <taxon>Ecdysozoa</taxon>
        <taxon>Arthropoda</taxon>
        <taxon>Hexapoda</taxon>
        <taxon>Insecta</taxon>
        <taxon>Pterygota</taxon>
        <taxon>Neoptera</taxon>
        <taxon>Paraneoptera</taxon>
        <taxon>Hemiptera</taxon>
        <taxon>Sternorrhyncha</taxon>
        <taxon>Aleyrodoidea</taxon>
        <taxon>Aleyrodidae</taxon>
        <taxon>Aleyrodinae</taxon>
        <taxon>Bemisia</taxon>
    </lineage>
</organism>
<evidence type="ECO:0000256" key="1">
    <source>
        <dbReference type="ARBA" id="ARBA00022448"/>
    </source>
</evidence>
<dbReference type="InterPro" id="IPR026854">
    <property type="entry name" value="VPS13_N"/>
</dbReference>
<dbReference type="Proteomes" id="UP001152759">
    <property type="component" value="Chromosome 8"/>
</dbReference>
<sequence length="4003" mass="447185">MFRIESYVTSLILSYVDRFIKNFRRQDAQVSLWEGDGIFHNLDLDLEALEKELQSPFTFISGHIHELLIHVPWTRIGSEPVSVTINTIECVVKLKPPGSEGTQSPSKSRKSQIEDEVAPPSSMSAFISKILYNVSITCNNIILKYVEEDIVFSMNVKTLSMLSVNGNWEPEFLDMNPMQQFLRKLMTVSDITICLDKRNASGRIESFLEPLLYRCSMTIRLCRFQPNAKSRKTSFSRLDIFCSALSFTISEPQVTMMMRLLILALSLRQKPPPSDAQECLPDNENKNLRSGSSIDEGVSDGELQSWSGWLWSWVPQILPQNDMDESSHSPLLANFSHRLHLGIYIDSLSCVIKLENNETSKSSKRVYQPCLQVWLNGSFFNLISVNTNWSNAQFGVSHISIEPVGDCCCGSSEMNQVPYFSSGRIQQDFLNGSLFKNSSVIPEDIPIEWNAHLSLVTETSLLERTPALAVDYLFVVENTHVLDINEEEHEINEEKVLTRIIIGPSLIRLNSGLIHRLQRIHFISTLYDYQPYSFFAARQDSMGSQSALPKLNEEELLCVLGGNIPQNVVQFTAFNPVLEIYAASHPPVSSVRQRKISKVQKRVLPGSSDVVPPRFTLEWQCLDGKMTTPLRLKQIVYTLLSLREKLPNSLLNALQTFISVKVLGLGSSLIVNPGKTLKILEINNVSINVRLSDKELIENTEEILKDVKFEIESIILTCSKASVIVYCQILTSLMFSNHKQKLYQCLKLIHDTSLVTDVQILPGAVLLDVSIFNVQTEFIETNLCHCAKFSVHKLQAFIEKLASDCNTCYKAMIFGAPLVPENNEPIVEVVLQVPITDEQRYAPILCFVIRHMQMSVDPLLYAWLLYQPSTTGLPSKKPGQNSSSGLLTRKVSESNLSASQASKASIPPATLQQDSALSSSGRDTATPSIVTHSNILKQSDSTSKTSWTDTIVSKFSVWKGIVITGDVSQLIVYFPRTTFEDVRSDKSDPISMEQIIQLYLSKTCPPEYSKIAHGAKNLPDFSSLEVVIFKLPSISLRCCSTKTSIMEYIHSLPVKLPETLWTPGKLNFPLSLEIADLHCMTFSNGIDTSLLKPISASCTVGIAPRSATNDESLSSLGLIVHCDMSPVTVSISELQVKMLTELLLASLAVYRVLFNSKLTDSSSPLNEDIPIRETTAPVVGSEESRSASAVTKDISSKLTVAVDDSSQNVKLTAWLQLVLARFSLILSTVPSSSSSENLKLVLDIEDVITSMDIQSVYYKVKLKVSNACVQYHTRESVKHPWKLGKFLGLVMRSHNADSTPEIPSAIPASSASGPFAEDSTNLSRFLVATLTIASCNHLHSKITNANSSSIFSEVIPHQSLTDDRFITELILKIQPIDFIFSPSIMGKFLNIILPLINISFDKSIPISTPPPTAEVQSQGQSSLVYNLLRYNFPMLYIDMMNIRLIVPQMLSQSDKSHQDCFIFELDSITVAPQPDNPLCRNPLRADLYHIAEKHHILHTPGSLIEDRQYQIDIKNIRLNTGFWSEMEHLLRSYQSFDSISPRTVSQPNPAVLWNQGQNPDNSTTSNLTLQTIVESFNITINVAPPMFFFSSPVPILVCGSSAEINVLSEIKLFLSMNQLKLISSLQDEISACIVSRMKSSTSTVSYPRLLKSPIPGPSVRKDSGLESIDGDSGVCSLKNVDKSDANTGTKVLYTIHEALSIIQCQSVFSDSSPISSGGFSKRTKLNYIPVEILLTAKVLSLSLFKECKSKSASTEAAEIQPIFFIGAVEPHCFIKYYSDSYFCQASVFDFSVLFAKPNYTANRLLSNEVDFPVKFLETAEGQRCINGVSPSFFTSKYSQHHSKQPKIEIELGRPIRLNLSTAIIKHIQRIFESLKVNDYSAYSSATEPTSCDGSSNSKTIDLSSDRQESSLRTKTNNFSSISVNTQQLTFALYGPQRKKIILSIEKIGSLLKIISLLNHSVDRIHFTLNLGSVIVTISKLGQANEVLLNPWSSLFTLTLSWEPWFHSCSKPLTQITVESDILAVNFCLDRIRNAQYVLSEYVQLWEQYVQLSKSNSGSKEDYCEQSSEKNQSTEEEQHYKDDLRAGAFQYIDQVSELPSAYQVVFDKKGIHGAPSMSWRYPQPRCITKLEVSPVPFTNLQEKLSSNSSKDVDCALEYYSDVHGQFIEYTLFSLSESKTQRVHLPMIEPLPVIASCWRIKLVSPDSGNNHLIDVRCLAGIIRIDSYYSPAFLPRVQASLCVSSIQIEFWNTMRKTFKMPQPLNRYTLDEVVPGDHCFAKLSFEQSKFGFMFWENIMTGEIVAARPRLDVLNYASLCMQCVVEPFLLRASSYFFKERGNNPHLSIVTNHMNVWIGPGILQSLNIAHQLYYQNQSDDEDQVQVLFTPFAVCNNTNEAIKFGQVGTSEVIILQPLQVHMYSWRSARSRPFLKFTLASSNWLWSNPVSVIEYKCSFETVLSEEGESVVIVIGVKDISPTLTQVSIDGQLQLCNLTGRVLECAVVSRKDGTCIDNRLMALSPGVTPPSILQRTCAESCIRLSFPSVSNPGSSGWSGLVPIHPQAGLQKSHWLVKVPFKTRTQYRSIWCRAIWDAVKINETMFHRTLVILMPLVSIKSILPCKATVEIETPQHDSVSATVVGRNIEHELDCPGTTHDTHNLSFRLEGSLPAFSPKVAVSYNSPEGGVSPEPSALPPFDDLLSELCLAKTDGTSSEWPFIGPEYNNFHWVQSDQPDTITHIKTKCKSDKYFCNSLLVELKPWALLVNTSGYEISIKCSNETVCSLVDRSVIAPPFIESTFQLCIDFHSKNFRSSSLQLSSDQSFYIPRISGLIPLSGSVSVTVDCDSFVSLVTITSSQTEDVRILHLKSSYIISNNSSCNVTIAPVIVRSKCKAFRFPVSTDVPESAVHLPAEVEVNQRARPLTFWAKIKADGKKENTVELYLIVHINDKISCPILVSSIVDKQILPVIFSSEDGNEEPVSVSITAHTKDNQTFFSIWDQPYPDIVIYNNTKLSLLFTRMTEQKQPVHETSDWQWTLVIASNTAVNYYFPSGTSSFFALALNNRSSSVEWSECVHLSPCISRLISLPNHKHEIKLTILKSAYMMKIFVESASQSEISAQDIRLRLVQSKNVDRCSKELQYQDRIPQHEPHKKDYSGVIAEERLDSPAKSLAPFKKSDEDLLISCQSEDALSRRLELSEAMSAVEDQLLCDLGVGQSSPSVDYEPLPMTPKDTTFNLHLSQRVSEEETTESSVSAHVVTVMKKQKNLEDQVLKSSLSTGSANLNVTCFMAGLTVTFIKDDFICSEKEVAALSFDHLCFLILPLSVAEGKSNELHVNLSFGGMQVDNQEFSQGGYDFPVVIVKAMNDKEEIISPTDIAKQPAQWLVEEARMKGQIAIFVNSVVDVTTYKTWVVEDVSVNISSFQAYIEDTYFLFLKKYLLSLTKWTSNNTYNNPRKSTYAPVFWSQEKHLRKRDRENDENLKKSSARKSNGNVAVSTFENADKVSEISYNVSSNGSNVDLEQPKENPSTSKPAISGSHHQPVESLDEIIFNFDTIENVEQLTNENKSAVQEFLVRQRASLDGIPVPESFYLLSREIAMPLRLRSLKISPVNILVSVHTSTKFYIALDHSPLSFSEFKRFNLVTSHFRLGSAISLHYFLNAIYGTGWALGALELWGAPGGLARSVGAGVRDLITLPITGSIEQGARGFLVGVAHGCASLMKHVTAGTLSSVTKFAASWARTLDRLTLEPEDLRHAEALRRSRPQGVTEGLVQGLTEFGISLLGAIGGLAHHPLQYAIRDNPERSLVNSIGLGLVGVITRPLSGAAELVALTGEGLLSGVGWNQTPKAKQQAITQNRIICTNSSLKYQWQLLNMFEELLYSAEVTHQMDTNTYKHVMLVLTKESLYIFDCENDEQLKKISLEELFETQNENDPTLITFRIKSHEKQLEEMNQARVLEFVRDSQRLAGQQSSTSPLIECSGEETVSFFINPQSRNHFIVFFNLAKRHSQNRGFPLF</sequence>
<feature type="compositionally biased region" description="Polar residues" evidence="2">
    <location>
        <begin position="910"/>
        <end position="932"/>
    </location>
</feature>
<reference evidence="4" key="1">
    <citation type="submission" date="2021-12" db="EMBL/GenBank/DDBJ databases">
        <authorList>
            <person name="King R."/>
        </authorList>
    </citation>
    <scope>NUCLEOTIDE SEQUENCE</scope>
</reference>
<evidence type="ECO:0000313" key="4">
    <source>
        <dbReference type="EMBL" id="CAH0394743.1"/>
    </source>
</evidence>
<dbReference type="Pfam" id="PF12624">
    <property type="entry name" value="VPS13_N"/>
    <property type="match status" value="1"/>
</dbReference>